<dbReference type="PANTHER" id="PTHR34094:SF1">
    <property type="entry name" value="PROTEIN FAM185A"/>
    <property type="match status" value="1"/>
</dbReference>
<comment type="caution">
    <text evidence="3">The sequence shown here is derived from an EMBL/GenBank/DDBJ whole genome shotgun (WGS) entry which is preliminary data.</text>
</comment>
<evidence type="ECO:0000256" key="1">
    <source>
        <dbReference type="SAM" id="Phobius"/>
    </source>
</evidence>
<keyword evidence="1" id="KW-0812">Transmembrane</keyword>
<dbReference type="EMBL" id="JAKTTI010000044">
    <property type="protein sequence ID" value="MCH1627536.1"/>
    <property type="molecule type" value="Genomic_DNA"/>
</dbReference>
<dbReference type="PANTHER" id="PTHR34094">
    <property type="match status" value="1"/>
</dbReference>
<evidence type="ECO:0000313" key="4">
    <source>
        <dbReference type="Proteomes" id="UP001431131"/>
    </source>
</evidence>
<proteinExistence type="predicted"/>
<feature type="transmembrane region" description="Helical" evidence="1">
    <location>
        <begin position="6"/>
        <end position="23"/>
    </location>
</feature>
<evidence type="ECO:0000313" key="3">
    <source>
        <dbReference type="EMBL" id="MCH1627536.1"/>
    </source>
</evidence>
<name>A0AAW5EDK8_9BACI</name>
<keyword evidence="1" id="KW-1133">Transmembrane helix</keyword>
<dbReference type="Pfam" id="PF13349">
    <property type="entry name" value="DUF4097"/>
    <property type="match status" value="1"/>
</dbReference>
<gene>
    <name evidence="3" type="ORF">MJG50_19555</name>
</gene>
<dbReference type="RefSeq" id="WP_240257454.1">
    <property type="nucleotide sequence ID" value="NZ_JAKTTI010000044.1"/>
</dbReference>
<evidence type="ECO:0000259" key="2">
    <source>
        <dbReference type="Pfam" id="PF13349"/>
    </source>
</evidence>
<organism evidence="3 4">
    <name type="scientific">Fredinandcohnia quinoae</name>
    <dbReference type="NCBI Taxonomy" id="2918902"/>
    <lineage>
        <taxon>Bacteria</taxon>
        <taxon>Bacillati</taxon>
        <taxon>Bacillota</taxon>
        <taxon>Bacilli</taxon>
        <taxon>Bacillales</taxon>
        <taxon>Bacillaceae</taxon>
        <taxon>Fredinandcohnia</taxon>
    </lineage>
</organism>
<dbReference type="Gene3D" id="2.160.20.120">
    <property type="match status" value="2"/>
</dbReference>
<feature type="domain" description="DUF4097" evidence="2">
    <location>
        <begin position="49"/>
        <end position="317"/>
    </location>
</feature>
<dbReference type="InterPro" id="IPR025164">
    <property type="entry name" value="Toastrack_DUF4097"/>
</dbReference>
<reference evidence="3" key="1">
    <citation type="submission" date="2022-02" db="EMBL/GenBank/DDBJ databases">
        <title>Fredinandcohnia quinoae sp. nov. isolated from Chenopodium quinoa seeds.</title>
        <authorList>
            <person name="Saati-Santamaria Z."/>
            <person name="Flores-Felix J.D."/>
            <person name="Igual J.M."/>
            <person name="Velazquez E."/>
            <person name="Garcia-Fraile P."/>
            <person name="Martinez-Molina E."/>
        </authorList>
    </citation>
    <scope>NUCLEOTIDE SEQUENCE</scope>
    <source>
        <strain evidence="3">SECRCQ15</strain>
    </source>
</reference>
<keyword evidence="4" id="KW-1185">Reference proteome</keyword>
<keyword evidence="1" id="KW-0472">Membrane</keyword>
<sequence length="318" mass="34648">MKKIMYGAFIIILIGVLGLIITINTSGKKLFSFNTVEVHEKKEFDAEDIKNILIKSSSVDVNVIPTDGDKVIAELKGKASKNNKDTYKLEIDEDHDTLEINVDRKEKFEISIFNFTSVDLNVEVPQKVYDSLEINTSSGDINTEDLEAKNLSIEANSGNIEALGGKIETTLMIETSSGDITANDFTANAIEVSANSGNIEVNDNQAEKITLETSSGDIECFDQTANELKTEAASGNIEIDGKEVTGNINAESSSGDIELEFTTVSSIEVDYKSSSGDGKVKIEGMEFKENSEHRIIGEIGNAEHNITIRTSSGNFKLK</sequence>
<protein>
    <submittedName>
        <fullName evidence="3">DUF4097 domain-containing protein</fullName>
    </submittedName>
</protein>
<accession>A0AAW5EDK8</accession>
<dbReference type="Proteomes" id="UP001431131">
    <property type="component" value="Unassembled WGS sequence"/>
</dbReference>
<dbReference type="AlphaFoldDB" id="A0AAW5EDK8"/>